<sequence>MSWSLPQELASVHLVFHISMLKKCIGNPSLIITTENISIKENLSYGEVPVQILERHFCKLRTKEVASVKVLWRNQFVENATWEAEEDMKNIYPHLFESGEVSNQY</sequence>
<dbReference type="AlphaFoldDB" id="A0AAF0UGV1"/>
<proteinExistence type="predicted"/>
<gene>
    <name evidence="1" type="ORF">MTR67_038636</name>
</gene>
<name>A0AAF0UGV1_SOLVR</name>
<evidence type="ECO:0000313" key="1">
    <source>
        <dbReference type="EMBL" id="WMV45251.1"/>
    </source>
</evidence>
<dbReference type="PANTHER" id="PTHR46148:SF56">
    <property type="entry name" value="RETROTRANSPOSON PROTEIN"/>
    <property type="match status" value="1"/>
</dbReference>
<organism evidence="1 2">
    <name type="scientific">Solanum verrucosum</name>
    <dbReference type="NCBI Taxonomy" id="315347"/>
    <lineage>
        <taxon>Eukaryota</taxon>
        <taxon>Viridiplantae</taxon>
        <taxon>Streptophyta</taxon>
        <taxon>Embryophyta</taxon>
        <taxon>Tracheophyta</taxon>
        <taxon>Spermatophyta</taxon>
        <taxon>Magnoliopsida</taxon>
        <taxon>eudicotyledons</taxon>
        <taxon>Gunneridae</taxon>
        <taxon>Pentapetalae</taxon>
        <taxon>asterids</taxon>
        <taxon>lamiids</taxon>
        <taxon>Solanales</taxon>
        <taxon>Solanaceae</taxon>
        <taxon>Solanoideae</taxon>
        <taxon>Solaneae</taxon>
        <taxon>Solanum</taxon>
    </lineage>
</organism>
<dbReference type="Proteomes" id="UP001234989">
    <property type="component" value="Chromosome 9"/>
</dbReference>
<evidence type="ECO:0008006" key="3">
    <source>
        <dbReference type="Google" id="ProtNLM"/>
    </source>
</evidence>
<dbReference type="PANTHER" id="PTHR46148">
    <property type="entry name" value="CHROMO DOMAIN-CONTAINING PROTEIN"/>
    <property type="match status" value="1"/>
</dbReference>
<dbReference type="EMBL" id="CP133620">
    <property type="protein sequence ID" value="WMV45251.1"/>
    <property type="molecule type" value="Genomic_DNA"/>
</dbReference>
<accession>A0AAF0UGV1</accession>
<reference evidence="1" key="1">
    <citation type="submission" date="2023-08" db="EMBL/GenBank/DDBJ databases">
        <title>A de novo genome assembly of Solanum verrucosum Schlechtendal, a Mexican diploid species geographically isolated from the other diploid A-genome species in potato relatives.</title>
        <authorList>
            <person name="Hosaka K."/>
        </authorList>
    </citation>
    <scope>NUCLEOTIDE SEQUENCE</scope>
    <source>
        <tissue evidence="1">Young leaves</tissue>
    </source>
</reference>
<evidence type="ECO:0000313" key="2">
    <source>
        <dbReference type="Proteomes" id="UP001234989"/>
    </source>
</evidence>
<protein>
    <recommendedName>
        <fullName evidence="3">Chromo domain-containing protein</fullName>
    </recommendedName>
</protein>
<keyword evidence="2" id="KW-1185">Reference proteome</keyword>